<sequence length="90" mass="9588">MGGVTRPVNQVPSKGESRTRRTGDQSSESAAVAAGQESEVVPDTEIQGTPTQLYLDGSQGVKLSFESDYSKHSKPGSGATKNHSCFELRF</sequence>
<evidence type="ECO:0000256" key="1">
    <source>
        <dbReference type="SAM" id="MobiDB-lite"/>
    </source>
</evidence>
<dbReference type="AlphaFoldDB" id="A0A401SCU9"/>
<feature type="region of interest" description="Disordered" evidence="1">
    <location>
        <begin position="67"/>
        <end position="90"/>
    </location>
</feature>
<organism evidence="2 3">
    <name type="scientific">Chiloscyllium punctatum</name>
    <name type="common">Brownbanded bambooshark</name>
    <name type="synonym">Hemiscyllium punctatum</name>
    <dbReference type="NCBI Taxonomy" id="137246"/>
    <lineage>
        <taxon>Eukaryota</taxon>
        <taxon>Metazoa</taxon>
        <taxon>Chordata</taxon>
        <taxon>Craniata</taxon>
        <taxon>Vertebrata</taxon>
        <taxon>Chondrichthyes</taxon>
        <taxon>Elasmobranchii</taxon>
        <taxon>Galeomorphii</taxon>
        <taxon>Galeoidea</taxon>
        <taxon>Orectolobiformes</taxon>
        <taxon>Hemiscylliidae</taxon>
        <taxon>Chiloscyllium</taxon>
    </lineage>
</organism>
<protein>
    <submittedName>
        <fullName evidence="2">Uncharacterized protein</fullName>
    </submittedName>
</protein>
<dbReference type="Proteomes" id="UP000287033">
    <property type="component" value="Unassembled WGS sequence"/>
</dbReference>
<keyword evidence="3" id="KW-1185">Reference proteome</keyword>
<feature type="region of interest" description="Disordered" evidence="1">
    <location>
        <begin position="1"/>
        <end position="55"/>
    </location>
</feature>
<name>A0A401SCU9_CHIPU</name>
<evidence type="ECO:0000313" key="3">
    <source>
        <dbReference type="Proteomes" id="UP000287033"/>
    </source>
</evidence>
<gene>
    <name evidence="2" type="ORF">chiPu_0006601</name>
</gene>
<proteinExistence type="predicted"/>
<dbReference type="EMBL" id="BEZZ01000194">
    <property type="protein sequence ID" value="GCC28173.1"/>
    <property type="molecule type" value="Genomic_DNA"/>
</dbReference>
<accession>A0A401SCU9</accession>
<comment type="caution">
    <text evidence="2">The sequence shown here is derived from an EMBL/GenBank/DDBJ whole genome shotgun (WGS) entry which is preliminary data.</text>
</comment>
<evidence type="ECO:0000313" key="2">
    <source>
        <dbReference type="EMBL" id="GCC28173.1"/>
    </source>
</evidence>
<reference evidence="2 3" key="1">
    <citation type="journal article" date="2018" name="Nat. Ecol. Evol.">
        <title>Shark genomes provide insights into elasmobranch evolution and the origin of vertebrates.</title>
        <authorList>
            <person name="Hara Y"/>
            <person name="Yamaguchi K"/>
            <person name="Onimaru K"/>
            <person name="Kadota M"/>
            <person name="Koyanagi M"/>
            <person name="Keeley SD"/>
            <person name="Tatsumi K"/>
            <person name="Tanaka K"/>
            <person name="Motone F"/>
            <person name="Kageyama Y"/>
            <person name="Nozu R"/>
            <person name="Adachi N"/>
            <person name="Nishimura O"/>
            <person name="Nakagawa R"/>
            <person name="Tanegashima C"/>
            <person name="Kiyatake I"/>
            <person name="Matsumoto R"/>
            <person name="Murakumo K"/>
            <person name="Nishida K"/>
            <person name="Terakita A"/>
            <person name="Kuratani S"/>
            <person name="Sato K"/>
            <person name="Hyodo S Kuraku.S."/>
        </authorList>
    </citation>
    <scope>NUCLEOTIDE SEQUENCE [LARGE SCALE GENOMIC DNA]</scope>
</reference>